<evidence type="ECO:0000313" key="11">
    <source>
        <dbReference type="EMBL" id="ODR95780.1"/>
    </source>
</evidence>
<comment type="caution">
    <text evidence="11">The sequence shown here is derived from an EMBL/GenBank/DDBJ whole genome shotgun (WGS) entry which is preliminary data.</text>
</comment>
<reference evidence="11 12" key="1">
    <citation type="journal article" date="2016" name="Environ. Microbiol.">
        <title>New Methyloceanibacter diversity from North Sea sediments includes methanotroph containing solely the soluble methane monooxygenase.</title>
        <authorList>
            <person name="Vekeman B."/>
            <person name="Kerckhof F.M."/>
            <person name="Cremers G."/>
            <person name="de Vos P."/>
            <person name="Vandamme P."/>
            <person name="Boon N."/>
            <person name="Op den Camp H.J."/>
            <person name="Heylen K."/>
        </authorList>
    </citation>
    <scope>NUCLEOTIDE SEQUENCE [LARGE SCALE GENOMIC DNA]</scope>
    <source>
        <strain evidence="11 12">R-67176</strain>
    </source>
</reference>
<evidence type="ECO:0000259" key="9">
    <source>
        <dbReference type="Pfam" id="PF01379"/>
    </source>
</evidence>
<dbReference type="PROSITE" id="PS00533">
    <property type="entry name" value="PORPHOBILINOGEN_DEAM"/>
    <property type="match status" value="1"/>
</dbReference>
<evidence type="ECO:0000256" key="5">
    <source>
        <dbReference type="ARBA" id="ARBA00022679"/>
    </source>
</evidence>
<dbReference type="UniPathway" id="UPA00251">
    <property type="reaction ID" value="UER00319"/>
</dbReference>
<dbReference type="InterPro" id="IPR022418">
    <property type="entry name" value="Porphobilinogen_deaminase_C"/>
</dbReference>
<dbReference type="AlphaFoldDB" id="A0A1E3VQH8"/>
<dbReference type="InterPro" id="IPR022417">
    <property type="entry name" value="Porphobilin_deaminase_N"/>
</dbReference>
<dbReference type="FunFam" id="3.40.190.10:FF:000086">
    <property type="entry name" value="Probable porphobilinogen deaminase"/>
    <property type="match status" value="1"/>
</dbReference>
<dbReference type="EMBL" id="LPWE01000010">
    <property type="protein sequence ID" value="ODR95780.1"/>
    <property type="molecule type" value="Genomic_DNA"/>
</dbReference>
<evidence type="ECO:0000256" key="8">
    <source>
        <dbReference type="HAMAP-Rule" id="MF_00260"/>
    </source>
</evidence>
<dbReference type="GO" id="GO:0005737">
    <property type="term" value="C:cytoplasm"/>
    <property type="evidence" value="ECO:0007669"/>
    <property type="project" value="UniProtKB-UniRule"/>
</dbReference>
<comment type="catalytic activity">
    <reaction evidence="7 8">
        <text>4 porphobilinogen + H2O = hydroxymethylbilane + 4 NH4(+)</text>
        <dbReference type="Rhea" id="RHEA:13185"/>
        <dbReference type="ChEBI" id="CHEBI:15377"/>
        <dbReference type="ChEBI" id="CHEBI:28938"/>
        <dbReference type="ChEBI" id="CHEBI:57845"/>
        <dbReference type="ChEBI" id="CHEBI:58126"/>
        <dbReference type="EC" id="2.5.1.61"/>
    </reaction>
</comment>
<comment type="similarity">
    <text evidence="3 8">Belongs to the HMBS family.</text>
</comment>
<dbReference type="EC" id="2.5.1.61" evidence="8"/>
<evidence type="ECO:0000256" key="4">
    <source>
        <dbReference type="ARBA" id="ARBA00011245"/>
    </source>
</evidence>
<proteinExistence type="inferred from homology"/>
<dbReference type="InterPro" id="IPR000860">
    <property type="entry name" value="HemC"/>
</dbReference>
<evidence type="ECO:0000256" key="1">
    <source>
        <dbReference type="ARBA" id="ARBA00002869"/>
    </source>
</evidence>
<organism evidence="11 12">
    <name type="scientific">Methyloceanibacter stevinii</name>
    <dbReference type="NCBI Taxonomy" id="1774970"/>
    <lineage>
        <taxon>Bacteria</taxon>
        <taxon>Pseudomonadati</taxon>
        <taxon>Pseudomonadota</taxon>
        <taxon>Alphaproteobacteria</taxon>
        <taxon>Hyphomicrobiales</taxon>
        <taxon>Hyphomicrobiaceae</taxon>
        <taxon>Methyloceanibacter</taxon>
    </lineage>
</organism>
<evidence type="ECO:0000313" key="12">
    <source>
        <dbReference type="Proteomes" id="UP000094172"/>
    </source>
</evidence>
<dbReference type="Pfam" id="PF01379">
    <property type="entry name" value="Porphobil_deam"/>
    <property type="match status" value="1"/>
</dbReference>
<dbReference type="PRINTS" id="PR00151">
    <property type="entry name" value="PORPHBDMNASE"/>
</dbReference>
<dbReference type="PIRSF" id="PIRSF001438">
    <property type="entry name" value="4pyrrol_synth_OHMeBilane_synth"/>
    <property type="match status" value="1"/>
</dbReference>
<dbReference type="PANTHER" id="PTHR11557:SF0">
    <property type="entry name" value="PORPHOBILINOGEN DEAMINASE"/>
    <property type="match status" value="1"/>
</dbReference>
<dbReference type="FunFam" id="3.40.190.10:FF:000005">
    <property type="entry name" value="Porphobilinogen deaminase"/>
    <property type="match status" value="1"/>
</dbReference>
<evidence type="ECO:0000256" key="2">
    <source>
        <dbReference type="ARBA" id="ARBA00004735"/>
    </source>
</evidence>
<keyword evidence="5 8" id="KW-0808">Transferase</keyword>
<dbReference type="SUPFAM" id="SSF53850">
    <property type="entry name" value="Periplasmic binding protein-like II"/>
    <property type="match status" value="1"/>
</dbReference>
<comment type="pathway">
    <text evidence="2">Porphyrin-containing compound metabolism; protoporphyrin-IX biosynthesis; coproporphyrinogen-III from 5-aminolevulinate: step 2/4.</text>
</comment>
<dbReference type="Pfam" id="PF03900">
    <property type="entry name" value="Porphobil_deamC"/>
    <property type="match status" value="1"/>
</dbReference>
<comment type="function">
    <text evidence="1 8">Tetrapolymerization of the monopyrrole PBG into the hydroxymethylbilane pre-uroporphyrinogen in several discrete steps.</text>
</comment>
<name>A0A1E3VQH8_9HYPH</name>
<comment type="subunit">
    <text evidence="4 8">Monomer.</text>
</comment>
<dbReference type="InterPro" id="IPR036803">
    <property type="entry name" value="Porphobilinogen_deaminase_C_sf"/>
</dbReference>
<sequence>MFRSLPASLPIGTRGSPLALWQAEHVRDRLAAHHGLELGAASLSVITTSGDRIQDKPLADFGGKGLFTKEIDEALLRGDIALAVHSMKDLPTQLPEGLCLAAVLPRARARRFLSPSADSLAALPAGAVVGTSSLRRGAQVKRARPDVRVVDFRGNVQTRLRKLAEGVADATLLAKAGLDRLGLTDAATSVLSVGDMLPAVAQGAIGVVARCDDAERARLLQPLNDAATQTAVTCERAFLAELDGSCRTPIAGLAVVEGDTIRFRGLILSPDGAEWHEVETTGPGAEAEAIGRQAGEDLRGRAGSAFLDKLT</sequence>
<gene>
    <name evidence="8" type="primary">hemC</name>
    <name evidence="11" type="ORF">AUC70_02590</name>
</gene>
<dbReference type="Gene3D" id="3.40.190.10">
    <property type="entry name" value="Periplasmic binding protein-like II"/>
    <property type="match status" value="2"/>
</dbReference>
<comment type="miscellaneous">
    <text evidence="8">The porphobilinogen subunits are added to the dipyrromethane group.</text>
</comment>
<feature type="modified residue" description="S-(dipyrrolylmethanemethyl)cysteine" evidence="8">
    <location>
        <position position="246"/>
    </location>
</feature>
<feature type="domain" description="Porphobilinogen deaminase N-terminal" evidence="9">
    <location>
        <begin position="10"/>
        <end position="215"/>
    </location>
</feature>
<evidence type="ECO:0000256" key="3">
    <source>
        <dbReference type="ARBA" id="ARBA00005638"/>
    </source>
</evidence>
<dbReference type="InterPro" id="IPR022419">
    <property type="entry name" value="Porphobilin_deaminase_cofac_BS"/>
</dbReference>
<dbReference type="NCBIfam" id="TIGR00212">
    <property type="entry name" value="hemC"/>
    <property type="match status" value="1"/>
</dbReference>
<dbReference type="HAMAP" id="MF_00260">
    <property type="entry name" value="Porphobil_deam"/>
    <property type="match status" value="1"/>
</dbReference>
<evidence type="ECO:0000256" key="7">
    <source>
        <dbReference type="ARBA" id="ARBA00048169"/>
    </source>
</evidence>
<comment type="cofactor">
    <cofactor evidence="8">
        <name>dipyrromethane</name>
        <dbReference type="ChEBI" id="CHEBI:60342"/>
    </cofactor>
    <text evidence="8">Binds 1 dipyrromethane group covalently.</text>
</comment>
<dbReference type="Proteomes" id="UP000094172">
    <property type="component" value="Unassembled WGS sequence"/>
</dbReference>
<keyword evidence="6 8" id="KW-0627">Porphyrin biosynthesis</keyword>
<protein>
    <recommendedName>
        <fullName evidence="8">Porphobilinogen deaminase</fullName>
        <shortName evidence="8">PBG</shortName>
        <ecNumber evidence="8">2.5.1.61</ecNumber>
    </recommendedName>
    <alternativeName>
        <fullName evidence="8">Hydroxymethylbilane synthase</fullName>
        <shortName evidence="8">HMBS</shortName>
    </alternativeName>
    <alternativeName>
        <fullName evidence="8">Pre-uroporphyrinogen synthase</fullName>
    </alternativeName>
</protein>
<accession>A0A1E3VQH8</accession>
<dbReference type="PANTHER" id="PTHR11557">
    <property type="entry name" value="PORPHOBILINOGEN DEAMINASE"/>
    <property type="match status" value="1"/>
</dbReference>
<dbReference type="GO" id="GO:0004418">
    <property type="term" value="F:hydroxymethylbilane synthase activity"/>
    <property type="evidence" value="ECO:0007669"/>
    <property type="project" value="UniProtKB-UniRule"/>
</dbReference>
<dbReference type="Gene3D" id="3.30.160.40">
    <property type="entry name" value="Porphobilinogen deaminase, C-terminal domain"/>
    <property type="match status" value="1"/>
</dbReference>
<feature type="domain" description="Porphobilinogen deaminase C-terminal" evidence="10">
    <location>
        <begin position="231"/>
        <end position="299"/>
    </location>
</feature>
<dbReference type="STRING" id="1774970.AUC70_02590"/>
<evidence type="ECO:0000256" key="6">
    <source>
        <dbReference type="ARBA" id="ARBA00023244"/>
    </source>
</evidence>
<evidence type="ECO:0000259" key="10">
    <source>
        <dbReference type="Pfam" id="PF03900"/>
    </source>
</evidence>
<dbReference type="GO" id="GO:0006782">
    <property type="term" value="P:protoporphyrinogen IX biosynthetic process"/>
    <property type="evidence" value="ECO:0007669"/>
    <property type="project" value="UniProtKB-UniRule"/>
</dbReference>
<keyword evidence="12" id="KW-1185">Reference proteome</keyword>
<dbReference type="SUPFAM" id="SSF54782">
    <property type="entry name" value="Porphobilinogen deaminase (hydroxymethylbilane synthase), C-terminal domain"/>
    <property type="match status" value="1"/>
</dbReference>